<comment type="caution">
    <text evidence="2">The sequence shown here is derived from an EMBL/GenBank/DDBJ whole genome shotgun (WGS) entry which is preliminary data.</text>
</comment>
<protein>
    <submittedName>
        <fullName evidence="2">Uncharacterized protein</fullName>
    </submittedName>
</protein>
<gene>
    <name evidence="2" type="ORF">TNIN_44271</name>
</gene>
<accession>A0A8X6WZY4</accession>
<evidence type="ECO:0000256" key="1">
    <source>
        <dbReference type="SAM" id="MobiDB-lite"/>
    </source>
</evidence>
<feature type="region of interest" description="Disordered" evidence="1">
    <location>
        <begin position="1"/>
        <end position="26"/>
    </location>
</feature>
<organism evidence="2 3">
    <name type="scientific">Trichonephila inaurata madagascariensis</name>
    <dbReference type="NCBI Taxonomy" id="2747483"/>
    <lineage>
        <taxon>Eukaryota</taxon>
        <taxon>Metazoa</taxon>
        <taxon>Ecdysozoa</taxon>
        <taxon>Arthropoda</taxon>
        <taxon>Chelicerata</taxon>
        <taxon>Arachnida</taxon>
        <taxon>Araneae</taxon>
        <taxon>Araneomorphae</taxon>
        <taxon>Entelegynae</taxon>
        <taxon>Araneoidea</taxon>
        <taxon>Nephilidae</taxon>
        <taxon>Trichonephila</taxon>
        <taxon>Trichonephila inaurata</taxon>
    </lineage>
</organism>
<sequence length="93" mass="10329">MPEEPNDNGFQSPEKYDNDRKNGKSKSIDISICKGCKLSINKTFLPVKAALFCWFAVRKRDDENGVEVSFRAGSACTNLSSPDTRSLVLIISQ</sequence>
<dbReference type="AlphaFoldDB" id="A0A8X6WZY4"/>
<evidence type="ECO:0000313" key="2">
    <source>
        <dbReference type="EMBL" id="GFY43795.1"/>
    </source>
</evidence>
<name>A0A8X6WZY4_9ARAC</name>
<keyword evidence="3" id="KW-1185">Reference proteome</keyword>
<proteinExistence type="predicted"/>
<dbReference type="EMBL" id="BMAV01003874">
    <property type="protein sequence ID" value="GFY43795.1"/>
    <property type="molecule type" value="Genomic_DNA"/>
</dbReference>
<dbReference type="OrthoDB" id="10528787at2759"/>
<evidence type="ECO:0000313" key="3">
    <source>
        <dbReference type="Proteomes" id="UP000886998"/>
    </source>
</evidence>
<dbReference type="Proteomes" id="UP000886998">
    <property type="component" value="Unassembled WGS sequence"/>
</dbReference>
<reference evidence="2" key="1">
    <citation type="submission" date="2020-08" db="EMBL/GenBank/DDBJ databases">
        <title>Multicomponent nature underlies the extraordinary mechanical properties of spider dragline silk.</title>
        <authorList>
            <person name="Kono N."/>
            <person name="Nakamura H."/>
            <person name="Mori M."/>
            <person name="Yoshida Y."/>
            <person name="Ohtoshi R."/>
            <person name="Malay A.D."/>
            <person name="Moran D.A.P."/>
            <person name="Tomita M."/>
            <person name="Numata K."/>
            <person name="Arakawa K."/>
        </authorList>
    </citation>
    <scope>NUCLEOTIDE SEQUENCE</scope>
</reference>